<dbReference type="OrthoDB" id="5192872at2"/>
<dbReference type="Gene3D" id="3.40.630.30">
    <property type="match status" value="1"/>
</dbReference>
<dbReference type="RefSeq" id="WP_146841244.1">
    <property type="nucleotide sequence ID" value="NZ_BJWG01000001.1"/>
</dbReference>
<gene>
    <name evidence="2" type="ORF">CCO02nite_02880</name>
</gene>
<protein>
    <recommendedName>
        <fullName evidence="1">N-acetyltransferase domain-containing protein</fullName>
    </recommendedName>
</protein>
<proteinExistence type="predicted"/>
<reference evidence="2 3" key="1">
    <citation type="submission" date="2019-07" db="EMBL/GenBank/DDBJ databases">
        <title>Whole genome shotgun sequence of Cellulomonas composti NBRC 100758.</title>
        <authorList>
            <person name="Hosoyama A."/>
            <person name="Uohara A."/>
            <person name="Ohji S."/>
            <person name="Ichikawa N."/>
        </authorList>
    </citation>
    <scope>NUCLEOTIDE SEQUENCE [LARGE SCALE GENOMIC DNA]</scope>
    <source>
        <strain evidence="2 3">NBRC 100758</strain>
    </source>
</reference>
<organism evidence="2 3">
    <name type="scientific">Cellulomonas composti</name>
    <dbReference type="NCBI Taxonomy" id="266130"/>
    <lineage>
        <taxon>Bacteria</taxon>
        <taxon>Bacillati</taxon>
        <taxon>Actinomycetota</taxon>
        <taxon>Actinomycetes</taxon>
        <taxon>Micrococcales</taxon>
        <taxon>Cellulomonadaceae</taxon>
        <taxon>Cellulomonas</taxon>
    </lineage>
</organism>
<dbReference type="AlphaFoldDB" id="A0A511J6J5"/>
<dbReference type="PROSITE" id="PS51186">
    <property type="entry name" value="GNAT"/>
    <property type="match status" value="1"/>
</dbReference>
<accession>A0A511J6J5</accession>
<feature type="domain" description="N-acetyltransferase" evidence="1">
    <location>
        <begin position="1"/>
        <end position="149"/>
    </location>
</feature>
<sequence>MAALVELCLAARQEASVGSQVCTDDAERLRRQLGSLVADTGIVLVGFVDDQPAGFLLARLVGPSLFTDASAIVIEALYVVGSARRRGLGHVLLGLAANEAEARGACELFSSPLPGARGMQRFLARLGFTSAATHRVVTTSALQRRLAHDLASSTPGARRPAPRGLEDLIARRRHARESRRVPEDQIASTSMQVNLAVHTRRPSPSSTMIS</sequence>
<evidence type="ECO:0000259" key="1">
    <source>
        <dbReference type="PROSITE" id="PS51186"/>
    </source>
</evidence>
<dbReference type="Pfam" id="PF00583">
    <property type="entry name" value="Acetyltransf_1"/>
    <property type="match status" value="1"/>
</dbReference>
<evidence type="ECO:0000313" key="2">
    <source>
        <dbReference type="EMBL" id="GEL93630.1"/>
    </source>
</evidence>
<name>A0A511J6J5_9CELL</name>
<keyword evidence="3" id="KW-1185">Reference proteome</keyword>
<dbReference type="InterPro" id="IPR016181">
    <property type="entry name" value="Acyl_CoA_acyltransferase"/>
</dbReference>
<dbReference type="SUPFAM" id="SSF55729">
    <property type="entry name" value="Acyl-CoA N-acyltransferases (Nat)"/>
    <property type="match status" value="1"/>
</dbReference>
<comment type="caution">
    <text evidence="2">The sequence shown here is derived from an EMBL/GenBank/DDBJ whole genome shotgun (WGS) entry which is preliminary data.</text>
</comment>
<dbReference type="InterPro" id="IPR000182">
    <property type="entry name" value="GNAT_dom"/>
</dbReference>
<dbReference type="EMBL" id="BJWG01000001">
    <property type="protein sequence ID" value="GEL93630.1"/>
    <property type="molecule type" value="Genomic_DNA"/>
</dbReference>
<evidence type="ECO:0000313" key="3">
    <source>
        <dbReference type="Proteomes" id="UP000321720"/>
    </source>
</evidence>
<dbReference type="Proteomes" id="UP000321720">
    <property type="component" value="Unassembled WGS sequence"/>
</dbReference>
<dbReference type="GO" id="GO:0016747">
    <property type="term" value="F:acyltransferase activity, transferring groups other than amino-acyl groups"/>
    <property type="evidence" value="ECO:0007669"/>
    <property type="project" value="InterPro"/>
</dbReference>
<dbReference type="CDD" id="cd04301">
    <property type="entry name" value="NAT_SF"/>
    <property type="match status" value="1"/>
</dbReference>